<proteinExistence type="predicted"/>
<sequence>MRIYVQHAGGLCTTYFEIKLPEVGQPYKGEIVDKVVPHDPPRNGFDAYIHLKKAL</sequence>
<gene>
    <name evidence="1" type="ORF">GCM10010961_45040</name>
</gene>
<comment type="caution">
    <text evidence="1">The sequence shown here is derived from an EMBL/GenBank/DDBJ whole genome shotgun (WGS) entry which is preliminary data.</text>
</comment>
<name>A0A8J3HDL7_9RHOB</name>
<keyword evidence="2" id="KW-1185">Reference proteome</keyword>
<organism evidence="1 2">
    <name type="scientific">Pseudodonghicola xiamenensis</name>
    <dbReference type="NCBI Taxonomy" id="337702"/>
    <lineage>
        <taxon>Bacteria</taxon>
        <taxon>Pseudomonadati</taxon>
        <taxon>Pseudomonadota</taxon>
        <taxon>Alphaproteobacteria</taxon>
        <taxon>Rhodobacterales</taxon>
        <taxon>Paracoccaceae</taxon>
        <taxon>Pseudodonghicola</taxon>
    </lineage>
</organism>
<dbReference type="AlphaFoldDB" id="A0A8J3HDL7"/>
<dbReference type="Proteomes" id="UP000611500">
    <property type="component" value="Unassembled WGS sequence"/>
</dbReference>
<protein>
    <submittedName>
        <fullName evidence="1">Uncharacterized protein</fullName>
    </submittedName>
</protein>
<dbReference type="EMBL" id="BNAP01000072">
    <property type="protein sequence ID" value="GHH06123.1"/>
    <property type="molecule type" value="Genomic_DNA"/>
</dbReference>
<evidence type="ECO:0000313" key="1">
    <source>
        <dbReference type="EMBL" id="GHH06123.1"/>
    </source>
</evidence>
<reference evidence="1" key="1">
    <citation type="journal article" date="2014" name="Int. J. Syst. Evol. Microbiol.">
        <title>Complete genome sequence of Corynebacterium casei LMG S-19264T (=DSM 44701T), isolated from a smear-ripened cheese.</title>
        <authorList>
            <consortium name="US DOE Joint Genome Institute (JGI-PGF)"/>
            <person name="Walter F."/>
            <person name="Albersmeier A."/>
            <person name="Kalinowski J."/>
            <person name="Ruckert C."/>
        </authorList>
    </citation>
    <scope>NUCLEOTIDE SEQUENCE</scope>
    <source>
        <strain evidence="1">CGMCC 1.7081</strain>
    </source>
</reference>
<reference evidence="1" key="2">
    <citation type="submission" date="2020-09" db="EMBL/GenBank/DDBJ databases">
        <authorList>
            <person name="Sun Q."/>
            <person name="Zhou Y."/>
        </authorList>
    </citation>
    <scope>NUCLEOTIDE SEQUENCE</scope>
    <source>
        <strain evidence="1">CGMCC 1.7081</strain>
    </source>
</reference>
<accession>A0A8J3HDL7</accession>
<evidence type="ECO:0000313" key="2">
    <source>
        <dbReference type="Proteomes" id="UP000611500"/>
    </source>
</evidence>